<name>F6EFX5_HOYSD</name>
<evidence type="ECO:0008006" key="4">
    <source>
        <dbReference type="Google" id="ProtNLM"/>
    </source>
</evidence>
<sequence>MASMDTLLPGVGLDDADGLLAADREGLLRSAALSGAQVRAAAVAADEGALAALSTARPRSLVLVARRGSALSAVETVCAAFSRQFAMPVVAADHAPTWVGPLDVVILAGDDAGDPVLVESVDRAVRHGCEVVVVAPDGGPLQAAGSGRAITLPPRVIVPDPFAMAGYIAAIATVLTAMEGALHDGVQMDLMACADALDHEALLNHPQRETYENPAKSLVEKVTNHRVVIAADSAASRAVASHASEIFVRIGGHLAPDADLAGVLSGLPVLASVSVPPGFDPLFHDPQLDGPPPIAPLRVLLLATSRDRAEAERRSALLRGNAVLVVPEHTADGKLPGVEHQQVLPRDGSRAFSAEGQSDRGKMKELCELMVLASRLEMAAVYVQMVGAH</sequence>
<dbReference type="InterPro" id="IPR046348">
    <property type="entry name" value="SIS_dom_sf"/>
</dbReference>
<reference evidence="2 3" key="1">
    <citation type="journal article" date="2011" name="J. Bacteriol.">
        <title>Complete genome sequence of Amycolicicoccus subflavus DQS3-9A1T, an actinomycete isolated from crude oil-polluted soil.</title>
        <authorList>
            <person name="Cai M."/>
            <person name="Chen W.M."/>
            <person name="Nie Y."/>
            <person name="Chi C.Q."/>
            <person name="Wang Y.N."/>
            <person name="Tang Y.Q."/>
            <person name="Li G.Y."/>
            <person name="Wu X.L."/>
        </authorList>
    </citation>
    <scope>NUCLEOTIDE SEQUENCE [LARGE SCALE GENOMIC DNA]</scope>
    <source>
        <strain evidence="3">DSM 45089 / DQS3-9A1</strain>
    </source>
</reference>
<dbReference type="Proteomes" id="UP000009235">
    <property type="component" value="Chromosome"/>
</dbReference>
<dbReference type="STRING" id="443218.AS9A_3801"/>
<dbReference type="GO" id="GO:1901135">
    <property type="term" value="P:carbohydrate derivative metabolic process"/>
    <property type="evidence" value="ECO:0007669"/>
    <property type="project" value="InterPro"/>
</dbReference>
<evidence type="ECO:0000313" key="3">
    <source>
        <dbReference type="Proteomes" id="UP000009235"/>
    </source>
</evidence>
<dbReference type="SUPFAM" id="SSF53697">
    <property type="entry name" value="SIS domain"/>
    <property type="match status" value="1"/>
</dbReference>
<dbReference type="KEGG" id="asd:AS9A_3801"/>
<accession>F6EFX5</accession>
<proteinExistence type="predicted"/>
<feature type="region of interest" description="Disordered" evidence="1">
    <location>
        <begin position="338"/>
        <end position="357"/>
    </location>
</feature>
<dbReference type="GO" id="GO:0097367">
    <property type="term" value="F:carbohydrate derivative binding"/>
    <property type="evidence" value="ECO:0007669"/>
    <property type="project" value="InterPro"/>
</dbReference>
<protein>
    <recommendedName>
        <fullName evidence="4">TobH protein</fullName>
    </recommendedName>
</protein>
<organism evidence="2 3">
    <name type="scientific">Hoyosella subflava (strain DSM 45089 / JCM 17490 / NBRC 109087 / DQS3-9A1)</name>
    <name type="common">Amycolicicoccus subflavus</name>
    <dbReference type="NCBI Taxonomy" id="443218"/>
    <lineage>
        <taxon>Bacteria</taxon>
        <taxon>Bacillati</taxon>
        <taxon>Actinomycetota</taxon>
        <taxon>Actinomycetes</taxon>
        <taxon>Mycobacteriales</taxon>
        <taxon>Hoyosellaceae</taxon>
        <taxon>Hoyosella</taxon>
    </lineage>
</organism>
<dbReference type="EMBL" id="CP002786">
    <property type="protein sequence ID" value="AEF42239.1"/>
    <property type="molecule type" value="Genomic_DNA"/>
</dbReference>
<keyword evidence="3" id="KW-1185">Reference proteome</keyword>
<gene>
    <name evidence="2" type="ordered locus">AS9A_3801</name>
</gene>
<evidence type="ECO:0000256" key="1">
    <source>
        <dbReference type="SAM" id="MobiDB-lite"/>
    </source>
</evidence>
<dbReference type="AlphaFoldDB" id="F6EFX5"/>
<dbReference type="HOGENOM" id="CLU_059687_1_0_11"/>
<dbReference type="eggNOG" id="COG1737">
    <property type="taxonomic scope" value="Bacteria"/>
</dbReference>
<evidence type="ECO:0000313" key="2">
    <source>
        <dbReference type="EMBL" id="AEF42239.1"/>
    </source>
</evidence>